<proteinExistence type="predicted"/>
<dbReference type="Proteomes" id="UP000254508">
    <property type="component" value="Chromosome"/>
</dbReference>
<accession>A0A345YDF0</accession>
<evidence type="ECO:0000313" key="2">
    <source>
        <dbReference type="Proteomes" id="UP000254508"/>
    </source>
</evidence>
<gene>
    <name evidence="1" type="ORF">DVR09_06015</name>
</gene>
<dbReference type="AlphaFoldDB" id="A0A345YDF0"/>
<dbReference type="InterPro" id="IPR011990">
    <property type="entry name" value="TPR-like_helical_dom_sf"/>
</dbReference>
<dbReference type="Gene3D" id="2.60.120.620">
    <property type="entry name" value="q2cbj1_9rhob like domain"/>
    <property type="match status" value="1"/>
</dbReference>
<dbReference type="Gene3D" id="1.25.40.10">
    <property type="entry name" value="Tetratricopeptide repeat domain"/>
    <property type="match status" value="2"/>
</dbReference>
<dbReference type="Pfam" id="PF13759">
    <property type="entry name" value="2OG-FeII_Oxy_5"/>
    <property type="match status" value="1"/>
</dbReference>
<evidence type="ECO:0000313" key="1">
    <source>
        <dbReference type="EMBL" id="AXK41952.1"/>
    </source>
</evidence>
<dbReference type="KEGG" id="err:DVR09_06015"/>
<dbReference type="Pfam" id="PF13432">
    <property type="entry name" value="TPR_16"/>
    <property type="match status" value="1"/>
</dbReference>
<sequence length="510" mass="55231">MNRTDARQAIAAIPQTDAATAFNVGLDLLRNDHAEILLPIARKLARKFPRDPRMQQLLGLAARTAQDSTLALEAFGQAAKLAPSDPLIAHSHARCALEAGAPAVALFQRAVEMAPTDGHALLGMGAALLHEGRAQDAVDHLDTLLAANPLWIDGHRDAAHIRGQMGLDPYATITKALAGQPRSLELTTLLAGTHLEALDFEGALAGLQDARGKLGDPASLRILAAHAMSELGNLSEADTTFGTLAPGSSVNDTSLHARHHLRAGRAAKAAALIEPVIARDYDHLLWPYLSLAWRLTENPRYRWLEADERLISVYDLGNILGDLDVLASHLRHLHFASAQPLDQSVRGGTQTDGNLLLRTSAPIRKLRKAILAKVADHVAQLPPFEAGHPTLLKDRDPLRVAGSWSVRLKDEGFHSDHVHSKGWISSALYITLPDTIGQAQDRGKGETDHSGWLTLGESRDILPGLEPVRLVEPKQGRLVLFPSTMWHGTRPFSAGERMTVAFDIARPQQS</sequence>
<dbReference type="RefSeq" id="WP_115416138.1">
    <property type="nucleotide sequence ID" value="NZ_CP031357.1"/>
</dbReference>
<dbReference type="OrthoDB" id="9783136at2"/>
<dbReference type="InterPro" id="IPR012668">
    <property type="entry name" value="CHP02466"/>
</dbReference>
<dbReference type="EMBL" id="CP031357">
    <property type="protein sequence ID" value="AXK41952.1"/>
    <property type="molecule type" value="Genomic_DNA"/>
</dbReference>
<reference evidence="2" key="1">
    <citation type="submission" date="2018-07" db="EMBL/GenBank/DDBJ databases">
        <title>Genome sequence of Erythrobacter strain YH-07, an antagonistic bacterium isolated from Yellow Sea.</title>
        <authorList>
            <person name="Tang T."/>
            <person name="Liu Q."/>
            <person name="Sun X."/>
        </authorList>
    </citation>
    <scope>NUCLEOTIDE SEQUENCE [LARGE SCALE GENOMIC DNA]</scope>
    <source>
        <strain evidence="2">YH-07</strain>
    </source>
</reference>
<keyword evidence="2" id="KW-1185">Reference proteome</keyword>
<dbReference type="Pfam" id="PF14559">
    <property type="entry name" value="TPR_19"/>
    <property type="match status" value="1"/>
</dbReference>
<name>A0A345YDF0_9SPHN</name>
<organism evidence="1 2">
    <name type="scientific">Erythrobacter aureus</name>
    <dbReference type="NCBI Taxonomy" id="2182384"/>
    <lineage>
        <taxon>Bacteria</taxon>
        <taxon>Pseudomonadati</taxon>
        <taxon>Pseudomonadota</taxon>
        <taxon>Alphaproteobacteria</taxon>
        <taxon>Sphingomonadales</taxon>
        <taxon>Erythrobacteraceae</taxon>
        <taxon>Erythrobacter/Porphyrobacter group</taxon>
        <taxon>Erythrobacter</taxon>
    </lineage>
</organism>
<dbReference type="SUPFAM" id="SSF48452">
    <property type="entry name" value="TPR-like"/>
    <property type="match status" value="1"/>
</dbReference>
<protein>
    <submittedName>
        <fullName evidence="1">Uncharacterized protein</fullName>
    </submittedName>
</protein>